<dbReference type="Proteomes" id="UP001205105">
    <property type="component" value="Unassembled WGS sequence"/>
</dbReference>
<evidence type="ECO:0000256" key="2">
    <source>
        <dbReference type="SAM" id="MobiDB-lite"/>
    </source>
</evidence>
<feature type="region of interest" description="Disordered" evidence="2">
    <location>
        <begin position="125"/>
        <end position="157"/>
    </location>
</feature>
<evidence type="ECO:0000259" key="3">
    <source>
        <dbReference type="Pfam" id="PF09811"/>
    </source>
</evidence>
<feature type="domain" description="Essential protein Yae1 N-terminal" evidence="3">
    <location>
        <begin position="20"/>
        <end position="58"/>
    </location>
</feature>
<dbReference type="PANTHER" id="PTHR28532">
    <property type="entry name" value="GEO13458P1"/>
    <property type="match status" value="1"/>
</dbReference>
<dbReference type="Pfam" id="PF09811">
    <property type="entry name" value="Yae1_N"/>
    <property type="match status" value="1"/>
</dbReference>
<evidence type="ECO:0000256" key="1">
    <source>
        <dbReference type="ARBA" id="ARBA00038090"/>
    </source>
</evidence>
<sequence length="157" mass="17208">MTGDLFDAALHLESQHIAEGYEEGLRDGRRSGHAEGRALGLQKGFELGHEVGFYSGCCQLWRQLQARDPQLFGPRVDKGIASLEEMVRDFPLGNPQDERLQELMDGMRGRFKALTAMLGLQHAYASPDEQQQQQQGQQQPGLQGGGGVPGGVSSLQF</sequence>
<dbReference type="EMBL" id="JADXDR010000220">
    <property type="protein sequence ID" value="KAI7835869.1"/>
    <property type="molecule type" value="Genomic_DNA"/>
</dbReference>
<evidence type="ECO:0000313" key="5">
    <source>
        <dbReference type="Proteomes" id="UP001205105"/>
    </source>
</evidence>
<keyword evidence="5" id="KW-1185">Reference proteome</keyword>
<reference evidence="4" key="1">
    <citation type="submission" date="2020-11" db="EMBL/GenBank/DDBJ databases">
        <title>Chlorella ohadii genome sequencing and assembly.</title>
        <authorList>
            <person name="Murik O."/>
            <person name="Treves H."/>
            <person name="Kedem I."/>
            <person name="Shotland Y."/>
            <person name="Kaplan A."/>
        </authorList>
    </citation>
    <scope>NUCLEOTIDE SEQUENCE</scope>
    <source>
        <strain evidence="4">1</strain>
    </source>
</reference>
<organism evidence="4 5">
    <name type="scientific">Chlorella ohadii</name>
    <dbReference type="NCBI Taxonomy" id="2649997"/>
    <lineage>
        <taxon>Eukaryota</taxon>
        <taxon>Viridiplantae</taxon>
        <taxon>Chlorophyta</taxon>
        <taxon>core chlorophytes</taxon>
        <taxon>Trebouxiophyceae</taxon>
        <taxon>Chlorellales</taxon>
        <taxon>Chlorellaceae</taxon>
        <taxon>Chlorella clade</taxon>
        <taxon>Chlorella</taxon>
    </lineage>
</organism>
<gene>
    <name evidence="4" type="ORF">COHA_010266</name>
</gene>
<proteinExistence type="inferred from homology"/>
<dbReference type="InterPro" id="IPR052436">
    <property type="entry name" value="LTO1_adapter"/>
</dbReference>
<dbReference type="InterPro" id="IPR019191">
    <property type="entry name" value="Essential_protein_Yae1_N"/>
</dbReference>
<comment type="caution">
    <text evidence="4">The sequence shown here is derived from an EMBL/GenBank/DDBJ whole genome shotgun (WGS) entry which is preliminary data.</text>
</comment>
<accession>A0AAD5DGS6</accession>
<protein>
    <recommendedName>
        <fullName evidence="3">Essential protein Yae1 N-terminal domain-containing protein</fullName>
    </recommendedName>
</protein>
<feature type="compositionally biased region" description="Low complexity" evidence="2">
    <location>
        <begin position="130"/>
        <end position="141"/>
    </location>
</feature>
<evidence type="ECO:0000313" key="4">
    <source>
        <dbReference type="EMBL" id="KAI7835869.1"/>
    </source>
</evidence>
<comment type="similarity">
    <text evidence="1">Belongs to the LTO1 family.</text>
</comment>
<dbReference type="PANTHER" id="PTHR28532:SF1">
    <property type="entry name" value="ORAL CANCER OVEREXPRESSED 1"/>
    <property type="match status" value="1"/>
</dbReference>
<dbReference type="AlphaFoldDB" id="A0AAD5DGS6"/>
<name>A0AAD5DGS6_9CHLO</name>